<keyword evidence="1" id="KW-0812">Transmembrane</keyword>
<dbReference type="RefSeq" id="WP_390358022.1">
    <property type="nucleotide sequence ID" value="NZ_JBHUIZ010000018.1"/>
</dbReference>
<organism evidence="2 3">
    <name type="scientific">Tigheibacillus halophilus</name>
    <dbReference type="NCBI Taxonomy" id="361280"/>
    <lineage>
        <taxon>Bacteria</taxon>
        <taxon>Bacillati</taxon>
        <taxon>Bacillota</taxon>
        <taxon>Bacilli</taxon>
        <taxon>Bacillales</taxon>
        <taxon>Bacillaceae</taxon>
        <taxon>Tigheibacillus</taxon>
    </lineage>
</organism>
<keyword evidence="1" id="KW-1133">Transmembrane helix</keyword>
<feature type="transmembrane region" description="Helical" evidence="1">
    <location>
        <begin position="102"/>
        <end position="121"/>
    </location>
</feature>
<keyword evidence="1" id="KW-0472">Membrane</keyword>
<dbReference type="EMBL" id="JAWDIP010000003">
    <property type="protein sequence ID" value="MDY0395717.1"/>
    <property type="molecule type" value="Genomic_DNA"/>
</dbReference>
<accession>A0ABU5C8Q1</accession>
<keyword evidence="3" id="KW-1185">Reference proteome</keyword>
<evidence type="ECO:0000313" key="2">
    <source>
        <dbReference type="EMBL" id="MDY0395717.1"/>
    </source>
</evidence>
<proteinExistence type="predicted"/>
<reference evidence="2 3" key="1">
    <citation type="submission" date="2023-10" db="EMBL/GenBank/DDBJ databases">
        <title>Virgibacillus halophilus 5B73C genome.</title>
        <authorList>
            <person name="Miliotis G."/>
            <person name="Sengupta P."/>
            <person name="Hameed A."/>
            <person name="Chuvochina M."/>
            <person name="Mcdonagh F."/>
            <person name="Simpson A.C."/>
            <person name="Singh N.K."/>
            <person name="Rekha P.D."/>
            <person name="Raman K."/>
            <person name="Hugenholtz P."/>
            <person name="Venkateswaran K."/>
        </authorList>
    </citation>
    <scope>NUCLEOTIDE SEQUENCE [LARGE SCALE GENOMIC DNA]</scope>
    <source>
        <strain evidence="2 3">5B73C</strain>
    </source>
</reference>
<evidence type="ECO:0000313" key="3">
    <source>
        <dbReference type="Proteomes" id="UP001281447"/>
    </source>
</evidence>
<gene>
    <name evidence="2" type="ORF">RWE15_16445</name>
</gene>
<dbReference type="Proteomes" id="UP001281447">
    <property type="component" value="Unassembled WGS sequence"/>
</dbReference>
<evidence type="ECO:0000256" key="1">
    <source>
        <dbReference type="SAM" id="Phobius"/>
    </source>
</evidence>
<feature type="transmembrane region" description="Helical" evidence="1">
    <location>
        <begin position="23"/>
        <end position="45"/>
    </location>
</feature>
<sequence>MKLYKTVCKEKIARRRKLGEGNVVLRFFLELIRVIFIMLICGVVLGALVNSVYKAFDIQVGEASGGWFPGIAILLLLFVWYRQRLQFTGFYKSKANQKLSKTAARVLIFISIILFILPALINV</sequence>
<protein>
    <submittedName>
        <fullName evidence="2">Uncharacterized protein</fullName>
    </submittedName>
</protein>
<comment type="caution">
    <text evidence="2">The sequence shown here is derived from an EMBL/GenBank/DDBJ whole genome shotgun (WGS) entry which is preliminary data.</text>
</comment>
<name>A0ABU5C8Q1_9BACI</name>
<feature type="transmembrane region" description="Helical" evidence="1">
    <location>
        <begin position="65"/>
        <end position="81"/>
    </location>
</feature>